<reference evidence="10 11" key="1">
    <citation type="submission" date="2006-07" db="EMBL/GenBank/DDBJ databases">
        <title>Annotation of the draft genome assembly of Chlorobium ferroxidans DSM 13031.</title>
        <authorList>
            <consortium name="US DOE Joint Genome Institute (JGI-ORNL)"/>
            <person name="Larimer F."/>
            <person name="Land M."/>
            <person name="Hauser L."/>
        </authorList>
    </citation>
    <scope>NUCLEOTIDE SEQUENCE [LARGE SCALE GENOMIC DNA]</scope>
    <source>
        <strain evidence="10 11">DSM 13031</strain>
    </source>
</reference>
<keyword evidence="11" id="KW-1185">Reference proteome</keyword>
<feature type="binding site" evidence="7">
    <location>
        <position position="149"/>
    </location>
    <ligand>
        <name>S-adenosyl-L-methionine</name>
        <dbReference type="ChEBI" id="CHEBI:59789"/>
    </ligand>
</feature>
<keyword evidence="2 7" id="KW-0489">Methyltransferase</keyword>
<dbReference type="NCBIfam" id="NF008295">
    <property type="entry name" value="PRK11081.1"/>
    <property type="match status" value="1"/>
</dbReference>
<protein>
    <recommendedName>
        <fullName evidence="7">tRNA (guanosine(18)-2'-O)-methyltransferase</fullName>
        <ecNumber evidence="7">2.1.1.34</ecNumber>
    </recommendedName>
    <alternativeName>
        <fullName evidence="7">tRNA [Gm18] methyltransferase</fullName>
    </alternativeName>
</protein>
<accession>Q0YST8</accession>
<name>Q0YST8_9CHLB</name>
<evidence type="ECO:0000256" key="3">
    <source>
        <dbReference type="ARBA" id="ARBA00022679"/>
    </source>
</evidence>
<sequence length="215" mass="24136">MISPDRFRKIRHMLLHRQPDLTVVMDNVNKAHNLSAIIRSCDTVGIGELHAVSYRKSIYTEQDAAAGASKWTTLHLYHEMATVYKKLSDQNMQILVASSSAGCMDFRNIDYTMPTALVVGAEWDGISEAALHGADQTIAIPMFGMVESLNVSVATALILFEAQRQRSAKGMYDSLQMEPGLFHQTLFELAYPRLSRELRQEGTPYPRLDEEGRIC</sequence>
<dbReference type="SUPFAM" id="SSF75217">
    <property type="entry name" value="alpha/beta knot"/>
    <property type="match status" value="1"/>
</dbReference>
<keyword evidence="4 7" id="KW-0949">S-adenosyl-L-methionine</keyword>
<evidence type="ECO:0000313" key="11">
    <source>
        <dbReference type="Proteomes" id="UP000004162"/>
    </source>
</evidence>
<dbReference type="PANTHER" id="PTHR43453">
    <property type="entry name" value="RRNA METHYLASE-LIKE"/>
    <property type="match status" value="1"/>
</dbReference>
<dbReference type="InterPro" id="IPR001537">
    <property type="entry name" value="SpoU_MeTrfase"/>
</dbReference>
<comment type="similarity">
    <text evidence="7">Belongs to the class IV-like SAM-binding methyltransferase superfamily. RNA methyltransferase TrmH family.</text>
</comment>
<comment type="caution">
    <text evidence="7">Lacks conserved residue(s) required for the propagation of feature annotation.</text>
</comment>
<dbReference type="GO" id="GO:0141100">
    <property type="term" value="F:tRNA (guanine(18)-2'-O)-methyltransferase activity"/>
    <property type="evidence" value="ECO:0007669"/>
    <property type="project" value="UniProtKB-UniRule"/>
</dbReference>
<evidence type="ECO:0000256" key="1">
    <source>
        <dbReference type="ARBA" id="ARBA00022555"/>
    </source>
</evidence>
<evidence type="ECO:0000259" key="9">
    <source>
        <dbReference type="Pfam" id="PF12105"/>
    </source>
</evidence>
<dbReference type="EC" id="2.1.1.34" evidence="7"/>
<dbReference type="Gene3D" id="3.40.1280.10">
    <property type="match status" value="1"/>
</dbReference>
<comment type="function">
    <text evidence="7">Catalyzes the 2'-O methylation of guanosine at position 18 in tRNA.</text>
</comment>
<evidence type="ECO:0000256" key="5">
    <source>
        <dbReference type="ARBA" id="ARBA00022694"/>
    </source>
</evidence>
<dbReference type="InterPro" id="IPR029028">
    <property type="entry name" value="Alpha/beta_knot_MTases"/>
</dbReference>
<dbReference type="AlphaFoldDB" id="Q0YST8"/>
<evidence type="ECO:0000256" key="4">
    <source>
        <dbReference type="ARBA" id="ARBA00022691"/>
    </source>
</evidence>
<keyword evidence="5 7" id="KW-0819">tRNA processing</keyword>
<evidence type="ECO:0000259" key="8">
    <source>
        <dbReference type="Pfam" id="PF00588"/>
    </source>
</evidence>
<dbReference type="RefSeq" id="WP_006365964.1">
    <property type="nucleotide sequence ID" value="NZ_AASE01000005.1"/>
</dbReference>
<proteinExistence type="inferred from homology"/>
<evidence type="ECO:0000313" key="10">
    <source>
        <dbReference type="EMBL" id="EAT59308.1"/>
    </source>
</evidence>
<dbReference type="EMBL" id="AASE01000005">
    <property type="protein sequence ID" value="EAT59308.1"/>
    <property type="molecule type" value="Genomic_DNA"/>
</dbReference>
<reference evidence="10 11" key="2">
    <citation type="submission" date="2006-07" db="EMBL/GenBank/DDBJ databases">
        <title>Sequencing of the draft genome and assembly of Chlorobium ferroxidans DSM 13031.</title>
        <authorList>
            <consortium name="US DOE Joint Genome Institute (JGI-PGF)"/>
            <person name="Copeland A."/>
            <person name="Lucas S."/>
            <person name="Lapidus A."/>
            <person name="Barry K."/>
            <person name="Glavina del Rio T."/>
            <person name="Dalin E."/>
            <person name="Tice H."/>
            <person name="Bruce D."/>
            <person name="Pitluck S."/>
            <person name="Richardson P."/>
        </authorList>
    </citation>
    <scope>NUCLEOTIDE SEQUENCE [LARGE SCALE GENOMIC DNA]</scope>
    <source>
        <strain evidence="10 11">DSM 13031</strain>
    </source>
</reference>
<feature type="domain" description="RNA methyltransferase SpoU/TrmH type C-terminal" evidence="9">
    <location>
        <begin position="164"/>
        <end position="215"/>
    </location>
</feature>
<keyword evidence="3 7" id="KW-0808">Transferase</keyword>
<dbReference type="InterPro" id="IPR033671">
    <property type="entry name" value="TrmH"/>
</dbReference>
<evidence type="ECO:0000256" key="2">
    <source>
        <dbReference type="ARBA" id="ARBA00022603"/>
    </source>
</evidence>
<dbReference type="OrthoDB" id="9794400at2"/>
<gene>
    <name evidence="7" type="primary">trmH</name>
    <name evidence="10" type="ORF">CferDRAFT_1456</name>
</gene>
<comment type="catalytic activity">
    <reaction evidence="7">
        <text>guanosine(18) in tRNA + S-adenosyl-L-methionine = 2'-O-methylguanosine(18) in tRNA + S-adenosyl-L-homocysteine + H(+)</text>
        <dbReference type="Rhea" id="RHEA:20077"/>
        <dbReference type="Rhea" id="RHEA-COMP:10190"/>
        <dbReference type="Rhea" id="RHEA-COMP:10192"/>
        <dbReference type="ChEBI" id="CHEBI:15378"/>
        <dbReference type="ChEBI" id="CHEBI:57856"/>
        <dbReference type="ChEBI" id="CHEBI:59789"/>
        <dbReference type="ChEBI" id="CHEBI:74269"/>
        <dbReference type="ChEBI" id="CHEBI:74445"/>
        <dbReference type="EC" id="2.1.1.34"/>
    </reaction>
</comment>
<evidence type="ECO:0000256" key="6">
    <source>
        <dbReference type="ARBA" id="ARBA00022884"/>
    </source>
</evidence>
<organism evidence="10 11">
    <name type="scientific">Chlorobium ferrooxidans DSM 13031</name>
    <dbReference type="NCBI Taxonomy" id="377431"/>
    <lineage>
        <taxon>Bacteria</taxon>
        <taxon>Pseudomonadati</taxon>
        <taxon>Chlorobiota</taxon>
        <taxon>Chlorobiia</taxon>
        <taxon>Chlorobiales</taxon>
        <taxon>Chlorobiaceae</taxon>
        <taxon>Chlorobium/Pelodictyon group</taxon>
        <taxon>Chlorobium</taxon>
    </lineage>
</organism>
<dbReference type="InterPro" id="IPR029026">
    <property type="entry name" value="tRNA_m1G_MTases_N"/>
</dbReference>
<dbReference type="GO" id="GO:0002938">
    <property type="term" value="P:tRNA guanine ribose methylation"/>
    <property type="evidence" value="ECO:0007669"/>
    <property type="project" value="UniProtKB-UniRule"/>
</dbReference>
<keyword evidence="1 7" id="KW-0820">tRNA-binding</keyword>
<dbReference type="PANTHER" id="PTHR43453:SF1">
    <property type="entry name" value="TRNA_RRNA METHYLTRANSFERASE SPOU TYPE DOMAIN-CONTAINING PROTEIN"/>
    <property type="match status" value="1"/>
</dbReference>
<feature type="binding site" evidence="7">
    <location>
        <position position="140"/>
    </location>
    <ligand>
        <name>S-adenosyl-L-methionine</name>
        <dbReference type="ChEBI" id="CHEBI:59789"/>
    </ligand>
</feature>
<dbReference type="Pfam" id="PF12105">
    <property type="entry name" value="SpoU_methylas_C"/>
    <property type="match status" value="1"/>
</dbReference>
<feature type="domain" description="tRNA/rRNA methyltransferase SpoU type" evidence="8">
    <location>
        <begin position="21"/>
        <end position="160"/>
    </location>
</feature>
<dbReference type="Proteomes" id="UP000004162">
    <property type="component" value="Unassembled WGS sequence"/>
</dbReference>
<comment type="caution">
    <text evidence="10">The sequence shown here is derived from an EMBL/GenBank/DDBJ whole genome shotgun (WGS) entry which is preliminary data.</text>
</comment>
<evidence type="ECO:0000256" key="7">
    <source>
        <dbReference type="HAMAP-Rule" id="MF_02060"/>
    </source>
</evidence>
<dbReference type="GO" id="GO:0000049">
    <property type="term" value="F:tRNA binding"/>
    <property type="evidence" value="ECO:0007669"/>
    <property type="project" value="UniProtKB-UniRule"/>
</dbReference>
<dbReference type="InterPro" id="IPR022724">
    <property type="entry name" value="rRNA_MeTrfase_SpoU_C"/>
</dbReference>
<dbReference type="HAMAP" id="MF_02060">
    <property type="entry name" value="tRNA_methyltr_TrmH"/>
    <property type="match status" value="1"/>
</dbReference>
<dbReference type="Pfam" id="PF00588">
    <property type="entry name" value="SpoU_methylase"/>
    <property type="match status" value="1"/>
</dbReference>
<dbReference type="CDD" id="cd18092">
    <property type="entry name" value="SpoU-like_TrmH"/>
    <property type="match status" value="1"/>
</dbReference>
<keyword evidence="6 7" id="KW-0694">RNA-binding</keyword>